<evidence type="ECO:0000313" key="1">
    <source>
        <dbReference type="EMBL" id="KJH50315.1"/>
    </source>
</evidence>
<dbReference type="EMBL" id="KN716209">
    <property type="protein sequence ID" value="KJH50315.1"/>
    <property type="molecule type" value="Genomic_DNA"/>
</dbReference>
<protein>
    <submittedName>
        <fullName evidence="1">Uncharacterized protein</fullName>
    </submittedName>
</protein>
<sequence length="160" mass="18408">MALAIFLFRRFSRLRPSVRPSVCPSQSLFFSSTLDDISLFNSLLNLTIQRFFSVPQFIILNKTMLLLLLYYNLCGIVLSEKCYSCSSTQLQTRWPKNEQTNRLQFLREFPWFANESCDQVKNLLPVVDCPNSVCIKAVITEPPAIRDICGKTNFIHTTSL</sequence>
<dbReference type="Proteomes" id="UP000053766">
    <property type="component" value="Unassembled WGS sequence"/>
</dbReference>
<dbReference type="OrthoDB" id="5827637at2759"/>
<name>A0A0D8Y0U8_DICVI</name>
<reference evidence="2" key="2">
    <citation type="journal article" date="2016" name="Sci. Rep.">
        <title>Dictyocaulus viviparus genome, variome and transcriptome elucidate lungworm biology and support future intervention.</title>
        <authorList>
            <person name="McNulty S.N."/>
            <person name="Strube C."/>
            <person name="Rosa B.A."/>
            <person name="Martin J.C."/>
            <person name="Tyagi R."/>
            <person name="Choi Y.J."/>
            <person name="Wang Q."/>
            <person name="Hallsworth Pepin K."/>
            <person name="Zhang X."/>
            <person name="Ozersky P."/>
            <person name="Wilson R.K."/>
            <person name="Sternberg P.W."/>
            <person name="Gasser R.B."/>
            <person name="Mitreva M."/>
        </authorList>
    </citation>
    <scope>NUCLEOTIDE SEQUENCE [LARGE SCALE GENOMIC DNA]</scope>
    <source>
        <strain evidence="2">HannoverDv2000</strain>
    </source>
</reference>
<dbReference type="AlphaFoldDB" id="A0A0D8Y0U8"/>
<evidence type="ECO:0000313" key="2">
    <source>
        <dbReference type="Proteomes" id="UP000053766"/>
    </source>
</evidence>
<reference evidence="1 2" key="1">
    <citation type="submission" date="2013-11" db="EMBL/GenBank/DDBJ databases">
        <title>Draft genome of the bovine lungworm Dictyocaulus viviparus.</title>
        <authorList>
            <person name="Mitreva M."/>
        </authorList>
    </citation>
    <scope>NUCLEOTIDE SEQUENCE [LARGE SCALE GENOMIC DNA]</scope>
    <source>
        <strain evidence="1 2">HannoverDv2000</strain>
    </source>
</reference>
<organism evidence="1 2">
    <name type="scientific">Dictyocaulus viviparus</name>
    <name type="common">Bovine lungworm</name>
    <dbReference type="NCBI Taxonomy" id="29172"/>
    <lineage>
        <taxon>Eukaryota</taxon>
        <taxon>Metazoa</taxon>
        <taxon>Ecdysozoa</taxon>
        <taxon>Nematoda</taxon>
        <taxon>Chromadorea</taxon>
        <taxon>Rhabditida</taxon>
        <taxon>Rhabditina</taxon>
        <taxon>Rhabditomorpha</taxon>
        <taxon>Strongyloidea</taxon>
        <taxon>Metastrongylidae</taxon>
        <taxon>Dictyocaulus</taxon>
    </lineage>
</organism>
<proteinExistence type="predicted"/>
<accession>A0A0D8Y0U8</accession>
<gene>
    <name evidence="1" type="ORF">DICVIV_03508</name>
</gene>
<keyword evidence="2" id="KW-1185">Reference proteome</keyword>